<dbReference type="SMART" id="SM00044">
    <property type="entry name" value="CYCc"/>
    <property type="match status" value="1"/>
</dbReference>
<dbReference type="Gene3D" id="3.30.70.1230">
    <property type="entry name" value="Nucleotide cyclase"/>
    <property type="match status" value="1"/>
</dbReference>
<dbReference type="InterPro" id="IPR001054">
    <property type="entry name" value="A/G_cyclase"/>
</dbReference>
<dbReference type="Proteomes" id="UP000006546">
    <property type="component" value="Chromosome"/>
</dbReference>
<dbReference type="InterPro" id="IPR050697">
    <property type="entry name" value="Adenylyl/Guanylyl_Cyclase_3/4"/>
</dbReference>
<organism evidence="3 4">
    <name type="scientific">Treponema brennaborense (strain DSM 12168 / CIP 105900 / DD5/3)</name>
    <dbReference type="NCBI Taxonomy" id="906968"/>
    <lineage>
        <taxon>Bacteria</taxon>
        <taxon>Pseudomonadati</taxon>
        <taxon>Spirochaetota</taxon>
        <taxon>Spirochaetia</taxon>
        <taxon>Spirochaetales</taxon>
        <taxon>Treponemataceae</taxon>
        <taxon>Treponema</taxon>
    </lineage>
</organism>
<feature type="transmembrane region" description="Helical" evidence="1">
    <location>
        <begin position="355"/>
        <end position="379"/>
    </location>
</feature>
<dbReference type="EMBL" id="CP002696">
    <property type="protein sequence ID" value="AEE17792.1"/>
    <property type="molecule type" value="Genomic_DNA"/>
</dbReference>
<reference evidence="4" key="1">
    <citation type="submission" date="2011-04" db="EMBL/GenBank/DDBJ databases">
        <title>The complete genome of Treponema brennaborense DSM 12168.</title>
        <authorList>
            <person name="Lucas S."/>
            <person name="Han J."/>
            <person name="Lapidus A."/>
            <person name="Bruce D."/>
            <person name="Goodwin L."/>
            <person name="Pitluck S."/>
            <person name="Peters L."/>
            <person name="Kyrpides N."/>
            <person name="Mavromatis K."/>
            <person name="Ivanova N."/>
            <person name="Mikhailova N."/>
            <person name="Pagani I."/>
            <person name="Teshima H."/>
            <person name="Detter J.C."/>
            <person name="Tapia R."/>
            <person name="Han C."/>
            <person name="Land M."/>
            <person name="Hauser L."/>
            <person name="Markowitz V."/>
            <person name="Cheng J.-F."/>
            <person name="Hugenholtz P."/>
            <person name="Woyke T."/>
            <person name="Wu D."/>
            <person name="Gronow S."/>
            <person name="Wellnitz S."/>
            <person name="Brambilla E."/>
            <person name="Klenk H.-P."/>
            <person name="Eisen J.A."/>
        </authorList>
    </citation>
    <scope>NUCLEOTIDE SEQUENCE [LARGE SCALE GENOMIC DNA]</scope>
    <source>
        <strain evidence="4">DSM 12168 / CIP 105900 / DD5/3</strain>
    </source>
</reference>
<dbReference type="CDD" id="cd07302">
    <property type="entry name" value="CHD"/>
    <property type="match status" value="1"/>
</dbReference>
<protein>
    <submittedName>
        <fullName evidence="3">Adenylate/guanylate cyclase with Chase sensor</fullName>
    </submittedName>
</protein>
<dbReference type="HOGENOM" id="CLU_000445_85_1_12"/>
<dbReference type="PANTHER" id="PTHR43081:SF1">
    <property type="entry name" value="ADENYLATE CYCLASE, TERMINAL-DIFFERENTIATION SPECIFIC"/>
    <property type="match status" value="1"/>
</dbReference>
<dbReference type="PANTHER" id="PTHR43081">
    <property type="entry name" value="ADENYLATE CYCLASE, TERMINAL-DIFFERENTIATION SPECIFIC-RELATED"/>
    <property type="match status" value="1"/>
</dbReference>
<dbReference type="GO" id="GO:0004016">
    <property type="term" value="F:adenylate cyclase activity"/>
    <property type="evidence" value="ECO:0007669"/>
    <property type="project" value="UniProtKB-ARBA"/>
</dbReference>
<accession>F4LMC6</accession>
<evidence type="ECO:0000313" key="4">
    <source>
        <dbReference type="Proteomes" id="UP000006546"/>
    </source>
</evidence>
<dbReference type="eggNOG" id="COG2114">
    <property type="taxonomic scope" value="Bacteria"/>
</dbReference>
<dbReference type="RefSeq" id="WP_013759493.1">
    <property type="nucleotide sequence ID" value="NC_015500.1"/>
</dbReference>
<dbReference type="PROSITE" id="PS50125">
    <property type="entry name" value="GUANYLATE_CYCLASE_2"/>
    <property type="match status" value="1"/>
</dbReference>
<dbReference type="InterPro" id="IPR029787">
    <property type="entry name" value="Nucleotide_cyclase"/>
</dbReference>
<dbReference type="KEGG" id="tbe:Trebr_2383"/>
<keyword evidence="1" id="KW-0812">Transmembrane</keyword>
<evidence type="ECO:0000313" key="3">
    <source>
        <dbReference type="EMBL" id="AEE17792.1"/>
    </source>
</evidence>
<evidence type="ECO:0000259" key="2">
    <source>
        <dbReference type="PROSITE" id="PS50125"/>
    </source>
</evidence>
<gene>
    <name evidence="3" type="ordered locus">Trebr_2383</name>
</gene>
<dbReference type="AlphaFoldDB" id="F4LMC6"/>
<dbReference type="SMART" id="SM01080">
    <property type="entry name" value="CHASE2"/>
    <property type="match status" value="1"/>
</dbReference>
<evidence type="ECO:0000256" key="1">
    <source>
        <dbReference type="SAM" id="Phobius"/>
    </source>
</evidence>
<feature type="transmembrane region" description="Helical" evidence="1">
    <location>
        <begin position="322"/>
        <end position="343"/>
    </location>
</feature>
<dbReference type="GO" id="GO:0035556">
    <property type="term" value="P:intracellular signal transduction"/>
    <property type="evidence" value="ECO:0007669"/>
    <property type="project" value="InterPro"/>
</dbReference>
<keyword evidence="1" id="KW-1133">Transmembrane helix</keyword>
<keyword evidence="4" id="KW-1185">Reference proteome</keyword>
<feature type="transmembrane region" description="Helical" evidence="1">
    <location>
        <begin position="385"/>
        <end position="405"/>
    </location>
</feature>
<proteinExistence type="predicted"/>
<dbReference type="eggNOG" id="COG4252">
    <property type="taxonomic scope" value="Bacteria"/>
</dbReference>
<sequence length="702" mass="74864">MAEESTRRNLILRSLAIAAASFALAAVLSAAGVFRSAENALYDHRMRVTASSVRPADEIVLILLDQDSLDWAARERGWSWPWARAAYGDIVRFFESAGAASVSFDVLYTEPSVYGASDDDAFAAACASYGRVVQTVYFDSVQGNVSGWKDGAPLPADTGDGTPGSTPALFPIDPLCRSAAVLGSITGSSDADKTVRRAAVYYRYGSYNVPALGAAALQAAGAALPPADSEPESGRLLRFQSGLDAYVPYSAAQILQSYDAVLAGEQPLLDPEQFEGAYVFFGFYAPGLFDICTTPVSSVYPGVGVHVTQLDNMLQNSFIRPVPAGVSALLLLLCAILGTVPVFASEAVSSRRFGVYAASVLFAAEAASYTAAAYAAFAAGVLIPLVPPLAALAAGFGASVVVSYNQEGRQRRYLKSAFRQYLSPVVIEDLIAHPERLQLGGERRRISMYFSDVQGFTGISEKLDPASLTSLLNDYLSAMSAIILESGGTIDKYEGDAVIAFWNAPVAQADHARRALEAAVACQEKLAQLRPELEKRAGLPFFMRIGLNTGEAVVGNMGSHSRFDYTMLGDAVNLAARLEGLNKQFGTYCMCTEAAKTEAEAAGTALRFRELARAAVVGKSEAVTVYEPMSAAEYDGRSGDFTVFAEALALFYEGRFTDSAALFKSIRQTDAAADHYVRKCAELIAEPPDPAAWRGVWVATSK</sequence>
<keyword evidence="1" id="KW-0472">Membrane</keyword>
<dbReference type="Pfam" id="PF05226">
    <property type="entry name" value="CHASE2"/>
    <property type="match status" value="1"/>
</dbReference>
<dbReference type="STRING" id="906968.Trebr_2383"/>
<dbReference type="GO" id="GO:0006171">
    <property type="term" value="P:cAMP biosynthetic process"/>
    <property type="evidence" value="ECO:0007669"/>
    <property type="project" value="TreeGrafter"/>
</dbReference>
<dbReference type="SUPFAM" id="SSF55073">
    <property type="entry name" value="Nucleotide cyclase"/>
    <property type="match status" value="1"/>
</dbReference>
<dbReference type="OrthoDB" id="9806704at2"/>
<dbReference type="InterPro" id="IPR007890">
    <property type="entry name" value="CHASE2"/>
</dbReference>
<feature type="domain" description="Guanylate cyclase" evidence="2">
    <location>
        <begin position="447"/>
        <end position="579"/>
    </location>
</feature>
<name>F4LMC6_TREBD</name>
<dbReference type="Pfam" id="PF00211">
    <property type="entry name" value="Guanylate_cyc"/>
    <property type="match status" value="1"/>
</dbReference>